<evidence type="ECO:0000313" key="6">
    <source>
        <dbReference type="Proteomes" id="UP000055035"/>
    </source>
</evidence>
<name>A0A0W0VFH7_9GAMM</name>
<organism evidence="5 6">
    <name type="scientific">Legionella jordanis</name>
    <dbReference type="NCBI Taxonomy" id="456"/>
    <lineage>
        <taxon>Bacteria</taxon>
        <taxon>Pseudomonadati</taxon>
        <taxon>Pseudomonadota</taxon>
        <taxon>Gammaproteobacteria</taxon>
        <taxon>Legionellales</taxon>
        <taxon>Legionellaceae</taxon>
        <taxon>Legionella</taxon>
    </lineage>
</organism>
<sequence>MKLQRLMFLSILWFGQSQAMTLPSEPVIPYDCKICEELSHEQLSHSWAIEAKSLKKNESNRQISRKYQKTASLKDLENGVTITTQGPSAVIRISTTAKHNKSPQFFILNSKGEQFSLSEASTLFAKENALSRTAFADELLAFELKPELGAGKFVLKASKGQLQLDSAYQIHVYDRNASTYLTVETNKTRYHYGEQLSVLIRLIDEDLNYPIDDISAYLLSPYGEPISLNLEQIENNLYLAKFDLLSDKDSHGENWYVDVQTTTIVNNTEIIRHGHTAFSYVIPSSAIREIKAKNTYEFSAKLEVATGSRYALEAVLFGRDANGAYQPFAAVQSASWFAAGVHNFDFSFDSNLKSDYKPPYFIGYLRLIDFGQLKPVYEYSEPIAITALG</sequence>
<dbReference type="Proteomes" id="UP000055035">
    <property type="component" value="Unassembled WGS sequence"/>
</dbReference>
<evidence type="ECO:0000259" key="3">
    <source>
        <dbReference type="Pfam" id="PF20942"/>
    </source>
</evidence>
<feature type="chain" id="PRO_5006914762" evidence="1">
    <location>
        <begin position="20"/>
        <end position="389"/>
    </location>
</feature>
<dbReference type="InterPro" id="IPR048295">
    <property type="entry name" value="DUF4785_C"/>
</dbReference>
<dbReference type="Pfam" id="PF20943">
    <property type="entry name" value="DUF4785_3rd"/>
    <property type="match status" value="1"/>
</dbReference>
<evidence type="ECO:0000313" key="5">
    <source>
        <dbReference type="EMBL" id="KTD18901.1"/>
    </source>
</evidence>
<gene>
    <name evidence="5" type="ORF">Ljor_0124</name>
</gene>
<comment type="caution">
    <text evidence="5">The sequence shown here is derived from an EMBL/GenBank/DDBJ whole genome shotgun (WGS) entry which is preliminary data.</text>
</comment>
<evidence type="ECO:0000256" key="1">
    <source>
        <dbReference type="SAM" id="SignalP"/>
    </source>
</evidence>
<dbReference type="Gene3D" id="2.60.120.1370">
    <property type="match status" value="1"/>
</dbReference>
<keyword evidence="1" id="KW-0732">Signal</keyword>
<keyword evidence="6" id="KW-1185">Reference proteome</keyword>
<feature type="domain" description="DUF4785" evidence="4">
    <location>
        <begin position="289"/>
        <end position="385"/>
    </location>
</feature>
<accession>A0A0W0VFH7</accession>
<protein>
    <submittedName>
        <fullName evidence="5">Uncharacterized protein</fullName>
    </submittedName>
</protein>
<evidence type="ECO:0000259" key="4">
    <source>
        <dbReference type="Pfam" id="PF20943"/>
    </source>
</evidence>
<dbReference type="AlphaFoldDB" id="A0A0W0VFH7"/>
<feature type="domain" description="DUF4785" evidence="2">
    <location>
        <begin position="35"/>
        <end position="174"/>
    </location>
</feature>
<dbReference type="STRING" id="456.Ljor_0124"/>
<evidence type="ECO:0000259" key="2">
    <source>
        <dbReference type="Pfam" id="PF16024"/>
    </source>
</evidence>
<dbReference type="PATRIC" id="fig|456.5.peg.138"/>
<feature type="signal peptide" evidence="1">
    <location>
        <begin position="1"/>
        <end position="19"/>
    </location>
</feature>
<dbReference type="EMBL" id="LNYJ01000003">
    <property type="protein sequence ID" value="KTD18901.1"/>
    <property type="molecule type" value="Genomic_DNA"/>
</dbReference>
<dbReference type="Gene3D" id="2.60.40.1930">
    <property type="match status" value="1"/>
</dbReference>
<dbReference type="InterPro" id="IPR048296">
    <property type="entry name" value="DUF4785_central"/>
</dbReference>
<dbReference type="Pfam" id="PF16024">
    <property type="entry name" value="DUF4785_1st"/>
    <property type="match status" value="1"/>
</dbReference>
<proteinExistence type="predicted"/>
<dbReference type="InterPro" id="IPR031979">
    <property type="entry name" value="DUF4785_N"/>
</dbReference>
<reference evidence="5 6" key="1">
    <citation type="submission" date="2015-11" db="EMBL/GenBank/DDBJ databases">
        <title>Genomic analysis of 38 Legionella species identifies large and diverse effector repertoires.</title>
        <authorList>
            <person name="Burstein D."/>
            <person name="Amaro F."/>
            <person name="Zusman T."/>
            <person name="Lifshitz Z."/>
            <person name="Cohen O."/>
            <person name="Gilbert J.A."/>
            <person name="Pupko T."/>
            <person name="Shuman H.A."/>
            <person name="Segal G."/>
        </authorList>
    </citation>
    <scope>NUCLEOTIDE SEQUENCE [LARGE SCALE GENOMIC DNA]</scope>
    <source>
        <strain evidence="5 6">BL-540</strain>
    </source>
</reference>
<feature type="domain" description="DUF4785" evidence="3">
    <location>
        <begin position="177"/>
        <end position="281"/>
    </location>
</feature>
<dbReference type="Pfam" id="PF20942">
    <property type="entry name" value="DUF4785_2nd"/>
    <property type="match status" value="1"/>
</dbReference>